<keyword evidence="1" id="KW-0732">Signal</keyword>
<protein>
    <submittedName>
        <fullName evidence="2">Conserved domain protein</fullName>
    </submittedName>
</protein>
<dbReference type="CDD" id="cd13121">
    <property type="entry name" value="BF2867_like_C"/>
    <property type="match status" value="1"/>
</dbReference>
<dbReference type="PROSITE" id="PS51257">
    <property type="entry name" value="PROKAR_LIPOPROTEIN"/>
    <property type="match status" value="1"/>
</dbReference>
<evidence type="ECO:0000256" key="1">
    <source>
        <dbReference type="SAM" id="SignalP"/>
    </source>
</evidence>
<sequence length="330" mass="34876">MKTVKYLFLAAAAMTLAACSNDENEIDNGPVEARVSAAFGPVTRTVNKDNTWTASTDKIGIMVTHAPTSTTAMTDRYKNVEYTAQTSGKSSDFSAETGKGIFFQDASETVTFAAYYPYQSSADAATLPGTEGVVEVNTRDNNTAEKQASIDFLFASGATATKGNPTVSFSASNEFKHKMAQLKLVVKASTDHGFTDAEAADILGTADGTYKLGGLAHTGTFKVTDGTTDVTGDPVADWDITRLVHGDNQSTKTRTYTLILLPQDKSGTPLTFTAKIGGQTYTNSATIAPNLEAGKQYTYTITLKKKGLTVSGCTIAQWESGSSASGDAEM</sequence>
<organism evidence="2 3">
    <name type="scientific">Bacteroides fluxus YIT 12057</name>
    <dbReference type="NCBI Taxonomy" id="763034"/>
    <lineage>
        <taxon>Bacteria</taxon>
        <taxon>Pseudomonadati</taxon>
        <taxon>Bacteroidota</taxon>
        <taxon>Bacteroidia</taxon>
        <taxon>Bacteroidales</taxon>
        <taxon>Bacteroidaceae</taxon>
        <taxon>Bacteroides</taxon>
    </lineage>
</organism>
<gene>
    <name evidence="2" type="ORF">HMPREF9446_02820</name>
</gene>
<name>F3PVP2_9BACE</name>
<dbReference type="Pfam" id="PF13149">
    <property type="entry name" value="Mfa_like_1"/>
    <property type="match status" value="1"/>
</dbReference>
<proteinExistence type="predicted"/>
<evidence type="ECO:0000313" key="3">
    <source>
        <dbReference type="Proteomes" id="UP000003416"/>
    </source>
</evidence>
<keyword evidence="3" id="KW-1185">Reference proteome</keyword>
<dbReference type="GeneID" id="86050284"/>
<dbReference type="Gene3D" id="2.60.40.2620">
    <property type="entry name" value="Fimbrillin-like"/>
    <property type="match status" value="1"/>
</dbReference>
<evidence type="ECO:0000313" key="2">
    <source>
        <dbReference type="EMBL" id="EGF54098.1"/>
    </source>
</evidence>
<feature type="signal peptide" evidence="1">
    <location>
        <begin position="1"/>
        <end position="20"/>
    </location>
</feature>
<dbReference type="Gene3D" id="2.60.40.2630">
    <property type="match status" value="1"/>
</dbReference>
<dbReference type="STRING" id="763034.HMPREF9446_02820"/>
<comment type="caution">
    <text evidence="2">The sequence shown here is derived from an EMBL/GenBank/DDBJ whole genome shotgun (WGS) entry which is preliminary data.</text>
</comment>
<dbReference type="AlphaFoldDB" id="F3PVP2"/>
<reference evidence="2 3" key="1">
    <citation type="submission" date="2011-02" db="EMBL/GenBank/DDBJ databases">
        <authorList>
            <person name="Weinstock G."/>
            <person name="Sodergren E."/>
            <person name="Clifton S."/>
            <person name="Fulton L."/>
            <person name="Fulton B."/>
            <person name="Courtney L."/>
            <person name="Fronick C."/>
            <person name="Harrison M."/>
            <person name="Strong C."/>
            <person name="Farmer C."/>
            <person name="Delahaunty K."/>
            <person name="Markovic C."/>
            <person name="Hall O."/>
            <person name="Minx P."/>
            <person name="Tomlinson C."/>
            <person name="Mitreva M."/>
            <person name="Hou S."/>
            <person name="Chen J."/>
            <person name="Wollam A."/>
            <person name="Pepin K.H."/>
            <person name="Johnson M."/>
            <person name="Bhonagiri V."/>
            <person name="Zhang X."/>
            <person name="Suruliraj S."/>
            <person name="Warren W."/>
            <person name="Chinwalla A."/>
            <person name="Mardis E.R."/>
            <person name="Wilson R.K."/>
        </authorList>
    </citation>
    <scope>NUCLEOTIDE SEQUENCE [LARGE SCALE GENOMIC DNA]</scope>
    <source>
        <strain evidence="2 3">YIT 12057</strain>
    </source>
</reference>
<accession>F3PVP2</accession>
<dbReference type="EMBL" id="AFBN01000079">
    <property type="protein sequence ID" value="EGF54098.1"/>
    <property type="molecule type" value="Genomic_DNA"/>
</dbReference>
<dbReference type="CDD" id="cd13120">
    <property type="entry name" value="BF2867_like_N"/>
    <property type="match status" value="1"/>
</dbReference>
<dbReference type="InterPro" id="IPR042278">
    <property type="entry name" value="Mfa-like_1_N"/>
</dbReference>
<dbReference type="RefSeq" id="WP_009126059.1">
    <property type="nucleotide sequence ID" value="NZ_GL882674.1"/>
</dbReference>
<dbReference type="eggNOG" id="ENOG5033V3E">
    <property type="taxonomic scope" value="Bacteria"/>
</dbReference>
<feature type="chain" id="PRO_5003300331" evidence="1">
    <location>
        <begin position="21"/>
        <end position="330"/>
    </location>
</feature>
<dbReference type="HOGENOM" id="CLU_071232_0_0_10"/>
<dbReference type="Proteomes" id="UP000003416">
    <property type="component" value="Unassembled WGS sequence"/>
</dbReference>
<dbReference type="InterPro" id="IPR025049">
    <property type="entry name" value="Mfa-like_1"/>
</dbReference>